<dbReference type="PATRIC" id="fig|997892.3.peg.354"/>
<gene>
    <name evidence="2" type="ORF">HMPREF1074_00354</name>
</gene>
<dbReference type="EMBL" id="AGXE01000004">
    <property type="protein sequence ID" value="EIY87965.1"/>
    <property type="molecule type" value="Genomic_DNA"/>
</dbReference>
<sequence>MEDYFERGFRDGGSEVITSNLTKGKFLSLSHNVFNKVMPCERDGNTFSFDASSHDNFWTRKIIHCLIDNNKDKFKVSFYYVALPSTAWFVIVAIIVLLCILVCVLSVEMPIYMQGIPGVIIAIIIIYMFKRPIKIARQEAANLCNLLLKEIVQQNEMQK</sequence>
<feature type="transmembrane region" description="Helical" evidence="1">
    <location>
        <begin position="78"/>
        <end position="105"/>
    </location>
</feature>
<dbReference type="AlphaFoldDB" id="I9AJV7"/>
<accession>I9AJV7</accession>
<name>I9AJV7_9BACE</name>
<evidence type="ECO:0000313" key="3">
    <source>
        <dbReference type="Proteomes" id="UP000003566"/>
    </source>
</evidence>
<feature type="transmembrane region" description="Helical" evidence="1">
    <location>
        <begin position="111"/>
        <end position="129"/>
    </location>
</feature>
<reference evidence="2 3" key="1">
    <citation type="submission" date="2012-02" db="EMBL/GenBank/DDBJ databases">
        <title>The Genome Sequence of Bacteroides xylanisolvens CL03T12C04.</title>
        <authorList>
            <consortium name="The Broad Institute Genome Sequencing Platform"/>
            <person name="Earl A."/>
            <person name="Ward D."/>
            <person name="Feldgarden M."/>
            <person name="Gevers D."/>
            <person name="Zitomersky N.L."/>
            <person name="Coyne M.J."/>
            <person name="Comstock L.E."/>
            <person name="Young S.K."/>
            <person name="Zeng Q."/>
            <person name="Gargeya S."/>
            <person name="Fitzgerald M."/>
            <person name="Haas B."/>
            <person name="Abouelleil A."/>
            <person name="Alvarado L."/>
            <person name="Arachchi H.M."/>
            <person name="Berlin A."/>
            <person name="Chapman S.B."/>
            <person name="Gearin G."/>
            <person name="Goldberg J."/>
            <person name="Griggs A."/>
            <person name="Gujja S."/>
            <person name="Hansen M."/>
            <person name="Heiman D."/>
            <person name="Howarth C."/>
            <person name="Larimer J."/>
            <person name="Lui A."/>
            <person name="MacDonald P.J.P."/>
            <person name="McCowen C."/>
            <person name="Montmayeur A."/>
            <person name="Murphy C."/>
            <person name="Neiman D."/>
            <person name="Pearson M."/>
            <person name="Priest M."/>
            <person name="Roberts A."/>
            <person name="Saif S."/>
            <person name="Shea T."/>
            <person name="Sisk P."/>
            <person name="Stolte C."/>
            <person name="Sykes S."/>
            <person name="Wortman J."/>
            <person name="Nusbaum C."/>
            <person name="Birren B."/>
        </authorList>
    </citation>
    <scope>NUCLEOTIDE SEQUENCE [LARGE SCALE GENOMIC DNA]</scope>
    <source>
        <strain evidence="2 3">CL03T12C04</strain>
    </source>
</reference>
<dbReference type="RefSeq" id="WP_008020841.1">
    <property type="nucleotide sequence ID" value="NZ_JAGHEF010000003.1"/>
</dbReference>
<protein>
    <submittedName>
        <fullName evidence="2">Uncharacterized protein</fullName>
    </submittedName>
</protein>
<proteinExistence type="predicted"/>
<organism evidence="2 3">
    <name type="scientific">Bacteroides xylanisolvens CL03T12C04</name>
    <dbReference type="NCBI Taxonomy" id="997892"/>
    <lineage>
        <taxon>Bacteria</taxon>
        <taxon>Pseudomonadati</taxon>
        <taxon>Bacteroidota</taxon>
        <taxon>Bacteroidia</taxon>
        <taxon>Bacteroidales</taxon>
        <taxon>Bacteroidaceae</taxon>
        <taxon>Bacteroides</taxon>
    </lineage>
</organism>
<keyword evidence="1" id="KW-0812">Transmembrane</keyword>
<dbReference type="HOGENOM" id="CLU_1657368_0_0_10"/>
<keyword evidence="1" id="KW-1133">Transmembrane helix</keyword>
<evidence type="ECO:0000313" key="2">
    <source>
        <dbReference type="EMBL" id="EIY87965.1"/>
    </source>
</evidence>
<comment type="caution">
    <text evidence="2">The sequence shown here is derived from an EMBL/GenBank/DDBJ whole genome shotgun (WGS) entry which is preliminary data.</text>
</comment>
<evidence type="ECO:0000256" key="1">
    <source>
        <dbReference type="SAM" id="Phobius"/>
    </source>
</evidence>
<keyword evidence="1" id="KW-0472">Membrane</keyword>
<dbReference type="Proteomes" id="UP000003566">
    <property type="component" value="Unassembled WGS sequence"/>
</dbReference>